<dbReference type="Proteomes" id="UP000019488">
    <property type="component" value="Unassembled WGS sequence"/>
</dbReference>
<evidence type="ECO:0000313" key="16">
    <source>
        <dbReference type="Proteomes" id="UP000019488"/>
    </source>
</evidence>
<feature type="compositionally biased region" description="Polar residues" evidence="11">
    <location>
        <begin position="422"/>
        <end position="431"/>
    </location>
</feature>
<evidence type="ECO:0000256" key="6">
    <source>
        <dbReference type="ARBA" id="ARBA00022847"/>
    </source>
</evidence>
<dbReference type="PROSITE" id="PS00217">
    <property type="entry name" value="SUGAR_TRANSPORT_2"/>
    <property type="match status" value="1"/>
</dbReference>
<dbReference type="CDD" id="cd17367">
    <property type="entry name" value="MFS_KgtP"/>
    <property type="match status" value="1"/>
</dbReference>
<keyword evidence="8 12" id="KW-0472">Membrane</keyword>
<evidence type="ECO:0000256" key="5">
    <source>
        <dbReference type="ARBA" id="ARBA00022692"/>
    </source>
</evidence>
<keyword evidence="3" id="KW-0813">Transport</keyword>
<comment type="function">
    <text evidence="9">May be a proton symporter involved in the uptake of osmolytes such as proline and glycine betaine.</text>
</comment>
<feature type="transmembrane region" description="Helical" evidence="12">
    <location>
        <begin position="149"/>
        <end position="172"/>
    </location>
</feature>
<keyword evidence="17" id="KW-1185">Reference proteome</keyword>
<feature type="transmembrane region" description="Helical" evidence="12">
    <location>
        <begin position="184"/>
        <end position="205"/>
    </location>
</feature>
<dbReference type="STRING" id="1423743.FD41_GL001940"/>
<dbReference type="RefSeq" id="WP_035178925.1">
    <property type="nucleotide sequence ID" value="NZ_AZFY01000027.1"/>
</dbReference>
<dbReference type="FunFam" id="1.20.1250.20:FF:000001">
    <property type="entry name" value="Dicarboxylate MFS transporter"/>
    <property type="match status" value="1"/>
</dbReference>
<dbReference type="Proteomes" id="UP000051966">
    <property type="component" value="Unassembled WGS sequence"/>
</dbReference>
<feature type="transmembrane region" description="Helical" evidence="12">
    <location>
        <begin position="302"/>
        <end position="324"/>
    </location>
</feature>
<dbReference type="FunFam" id="1.20.1250.20:FF:000300">
    <property type="entry name" value="Dicarboxylate MFS transporter"/>
    <property type="match status" value="1"/>
</dbReference>
<feature type="domain" description="Major facilitator superfamily (MFS) profile" evidence="13">
    <location>
        <begin position="12"/>
        <end position="419"/>
    </location>
</feature>
<dbReference type="GO" id="GO:0005886">
    <property type="term" value="C:plasma membrane"/>
    <property type="evidence" value="ECO:0007669"/>
    <property type="project" value="UniProtKB-SubCell"/>
</dbReference>
<proteinExistence type="inferred from homology"/>
<keyword evidence="7 12" id="KW-1133">Transmembrane helix</keyword>
<evidence type="ECO:0000256" key="2">
    <source>
        <dbReference type="ARBA" id="ARBA00008240"/>
    </source>
</evidence>
<dbReference type="PANTHER" id="PTHR43528:SF5">
    <property type="entry name" value="PROLINE_BETAINE TRANSPORTER"/>
    <property type="match status" value="1"/>
</dbReference>
<dbReference type="InterPro" id="IPR005829">
    <property type="entry name" value="Sugar_transporter_CS"/>
</dbReference>
<evidence type="ECO:0000256" key="1">
    <source>
        <dbReference type="ARBA" id="ARBA00004651"/>
    </source>
</evidence>
<feature type="region of interest" description="Disordered" evidence="11">
    <location>
        <begin position="422"/>
        <end position="441"/>
    </location>
</feature>
<evidence type="ECO:0000256" key="7">
    <source>
        <dbReference type="ARBA" id="ARBA00022989"/>
    </source>
</evidence>
<evidence type="ECO:0000256" key="8">
    <source>
        <dbReference type="ARBA" id="ARBA00023136"/>
    </source>
</evidence>
<keyword evidence="6" id="KW-0769">Symport</keyword>
<dbReference type="AlphaFoldDB" id="X0PAD0"/>
<dbReference type="eggNOG" id="COG0477">
    <property type="taxonomic scope" value="Bacteria"/>
</dbReference>
<dbReference type="EMBL" id="BAKI01000009">
    <property type="protein sequence ID" value="GAF36258.1"/>
    <property type="molecule type" value="Genomic_DNA"/>
</dbReference>
<evidence type="ECO:0000259" key="13">
    <source>
        <dbReference type="PROSITE" id="PS50850"/>
    </source>
</evidence>
<evidence type="ECO:0000256" key="11">
    <source>
        <dbReference type="SAM" id="MobiDB-lite"/>
    </source>
</evidence>
<feature type="transmembrane region" description="Helical" evidence="12">
    <location>
        <begin position="236"/>
        <end position="253"/>
    </location>
</feature>
<gene>
    <name evidence="15" type="ORF">FD41_GL001940</name>
    <name evidence="14" type="ORF">JCM14108_1219</name>
</gene>
<reference evidence="15 17" key="2">
    <citation type="journal article" date="2015" name="Genome Announc.">
        <title>Expanding the biotechnology potential of lactobacilli through comparative genomics of 213 strains and associated genera.</title>
        <authorList>
            <person name="Sun Z."/>
            <person name="Harris H.M."/>
            <person name="McCann A."/>
            <person name="Guo C."/>
            <person name="Argimon S."/>
            <person name="Zhang W."/>
            <person name="Yang X."/>
            <person name="Jeffery I.B."/>
            <person name="Cooney J.C."/>
            <person name="Kagawa T.F."/>
            <person name="Liu W."/>
            <person name="Song Y."/>
            <person name="Salvetti E."/>
            <person name="Wrobel A."/>
            <person name="Rasinkangas P."/>
            <person name="Parkhill J."/>
            <person name="Rea M.C."/>
            <person name="O'Sullivan O."/>
            <person name="Ritari J."/>
            <person name="Douillard F.P."/>
            <person name="Paul Ross R."/>
            <person name="Yang R."/>
            <person name="Briner A.E."/>
            <person name="Felis G.E."/>
            <person name="de Vos W.M."/>
            <person name="Barrangou R."/>
            <person name="Klaenhammer T.R."/>
            <person name="Caufield P.W."/>
            <person name="Cui Y."/>
            <person name="Zhang H."/>
            <person name="O'Toole P.W."/>
        </authorList>
    </citation>
    <scope>NUCLEOTIDE SEQUENCE [LARGE SCALE GENOMIC DNA]</scope>
    <source>
        <strain evidence="15 17">DSM 18382</strain>
    </source>
</reference>
<feature type="transmembrane region" description="Helical" evidence="12">
    <location>
        <begin position="83"/>
        <end position="102"/>
    </location>
</feature>
<name>X0PAD0_9LACO</name>
<reference evidence="14" key="1">
    <citation type="journal article" date="2014" name="Genome Announc.">
        <title>Draft Genome Sequences of Two Lactobacillus Strains, L. farraginis JCM 14108T and L. composti JCM 14202T, Isolated from Compost of Distilled Shochu Residue.</title>
        <authorList>
            <person name="Yuki M."/>
            <person name="Oshima K."/>
            <person name="Suda W."/>
            <person name="Kitahara M."/>
            <person name="Kitamura K."/>
            <person name="Iida T."/>
            <person name="Hattori M."/>
            <person name="Ohkuma M."/>
        </authorList>
    </citation>
    <scope>NUCLEOTIDE SEQUENCE [LARGE SCALE GENOMIC DNA]</scope>
    <source>
        <strain evidence="14">JCM 14108</strain>
    </source>
</reference>
<comment type="similarity">
    <text evidence="2">Belongs to the major facilitator superfamily. Metabolite:H+ Symporter (MHS) family (TC 2.A.1.6) family.</text>
</comment>
<evidence type="ECO:0000256" key="12">
    <source>
        <dbReference type="SAM" id="Phobius"/>
    </source>
</evidence>
<dbReference type="PROSITE" id="PS50850">
    <property type="entry name" value="MFS"/>
    <property type="match status" value="1"/>
</dbReference>
<dbReference type="SUPFAM" id="SSF103473">
    <property type="entry name" value="MFS general substrate transporter"/>
    <property type="match status" value="1"/>
</dbReference>
<dbReference type="Gene3D" id="1.20.1250.20">
    <property type="entry name" value="MFS general substrate transporter like domains"/>
    <property type="match status" value="2"/>
</dbReference>
<protein>
    <recommendedName>
        <fullName evidence="10">Putative proline/betaine transporter</fullName>
    </recommendedName>
</protein>
<dbReference type="EMBL" id="AZFY01000027">
    <property type="protein sequence ID" value="KRM10913.1"/>
    <property type="molecule type" value="Genomic_DNA"/>
</dbReference>
<dbReference type="InterPro" id="IPR020846">
    <property type="entry name" value="MFS_dom"/>
</dbReference>
<dbReference type="InterPro" id="IPR011701">
    <property type="entry name" value="MFS"/>
</dbReference>
<evidence type="ECO:0000256" key="9">
    <source>
        <dbReference type="ARBA" id="ARBA00037295"/>
    </source>
</evidence>
<organism evidence="14 16">
    <name type="scientific">Lentilactobacillus farraginis DSM 18382 = JCM 14108</name>
    <dbReference type="NCBI Taxonomy" id="1423743"/>
    <lineage>
        <taxon>Bacteria</taxon>
        <taxon>Bacillati</taxon>
        <taxon>Bacillota</taxon>
        <taxon>Bacilli</taxon>
        <taxon>Lactobacillales</taxon>
        <taxon>Lactobacillaceae</taxon>
        <taxon>Lentilactobacillus</taxon>
    </lineage>
</organism>
<evidence type="ECO:0000313" key="14">
    <source>
        <dbReference type="EMBL" id="GAF36258.1"/>
    </source>
</evidence>
<evidence type="ECO:0000256" key="4">
    <source>
        <dbReference type="ARBA" id="ARBA00022475"/>
    </source>
</evidence>
<evidence type="ECO:0000313" key="15">
    <source>
        <dbReference type="EMBL" id="KRM10913.1"/>
    </source>
</evidence>
<dbReference type="OrthoDB" id="9783227at2"/>
<feature type="transmembrane region" description="Helical" evidence="12">
    <location>
        <begin position="273"/>
        <end position="290"/>
    </location>
</feature>
<feature type="transmembrane region" description="Helical" evidence="12">
    <location>
        <begin position="363"/>
        <end position="384"/>
    </location>
</feature>
<keyword evidence="4" id="KW-1003">Cell membrane</keyword>
<feature type="transmembrane region" description="Helical" evidence="12">
    <location>
        <begin position="396"/>
        <end position="415"/>
    </location>
</feature>
<dbReference type="InterPro" id="IPR051084">
    <property type="entry name" value="H+-coupled_symporters"/>
</dbReference>
<evidence type="ECO:0000256" key="3">
    <source>
        <dbReference type="ARBA" id="ARBA00022448"/>
    </source>
</evidence>
<feature type="transmembrane region" description="Helical" evidence="12">
    <location>
        <begin position="330"/>
        <end position="351"/>
    </location>
</feature>
<dbReference type="PATRIC" id="fig|1423743.5.peg.2000"/>
<feature type="transmembrane region" description="Helical" evidence="12">
    <location>
        <begin position="21"/>
        <end position="39"/>
    </location>
</feature>
<evidence type="ECO:0000313" key="17">
    <source>
        <dbReference type="Proteomes" id="UP000051966"/>
    </source>
</evidence>
<feature type="transmembrane region" description="Helical" evidence="12">
    <location>
        <begin position="108"/>
        <end position="128"/>
    </location>
</feature>
<dbReference type="PANTHER" id="PTHR43528">
    <property type="entry name" value="ALPHA-KETOGLUTARATE PERMEASE"/>
    <property type="match status" value="1"/>
</dbReference>
<dbReference type="Pfam" id="PF07690">
    <property type="entry name" value="MFS_1"/>
    <property type="match status" value="1"/>
</dbReference>
<feature type="transmembrane region" description="Helical" evidence="12">
    <location>
        <begin position="51"/>
        <end position="71"/>
    </location>
</feature>
<accession>X0PAD0</accession>
<dbReference type="GO" id="GO:0015293">
    <property type="term" value="F:symporter activity"/>
    <property type="evidence" value="ECO:0007669"/>
    <property type="project" value="UniProtKB-KW"/>
</dbReference>
<sequence length="441" mass="48485">MQTLSQKRITSNIIKGSLGNMVEWFDWYIYASFAIYFAASFFPDGNQTVELLSTAAVFAVGFLMRPFGSFIMGKYADQHGRRAALTLSVSIMAGGSLLIALIPTYTTIGIFSPILLVVIRMVQGLSLGGEYGISATYLSEMATSNRRGYYASFQYVTLISGQLLALIIQIGLQAVLTDAQIRSFGWRIPFGIGAIGAVIVLYLRLSMDETNQFKHAEKANTGRGTLHQLAKYPGQVLTVMGLTFGGTIAFYTYTTYMQKYMINTLGLPAKSVTLINFLALLIFMGLQPLFGHISDKIGRKPLLYWFGIGGTLLTIPIFLGLQYFDSEFSAFLLMMAGLLIVSGYTSINAVVKAELFPTEIRALGVGFPYGLTVAIFGGTVEYVALWLKNIGHESWFFYYVSAAAFVSLLVYVRMLETSKHSALNEPTGQPTEDQDPEHAAQ</sequence>
<comment type="caution">
    <text evidence="14">The sequence shown here is derived from an EMBL/GenBank/DDBJ whole genome shotgun (WGS) entry which is preliminary data.</text>
</comment>
<dbReference type="InterPro" id="IPR036259">
    <property type="entry name" value="MFS_trans_sf"/>
</dbReference>
<evidence type="ECO:0000256" key="10">
    <source>
        <dbReference type="ARBA" id="ARBA00039918"/>
    </source>
</evidence>
<comment type="subcellular location">
    <subcellularLocation>
        <location evidence="1">Cell membrane</location>
        <topology evidence="1">Multi-pass membrane protein</topology>
    </subcellularLocation>
</comment>
<keyword evidence="5 12" id="KW-0812">Transmembrane</keyword>